<evidence type="ECO:0000313" key="2">
    <source>
        <dbReference type="EMBL" id="KOG87632.1"/>
    </source>
</evidence>
<name>A0ABR5J2H1_9ACTN</name>
<dbReference type="Pfam" id="PF04149">
    <property type="entry name" value="DUF397"/>
    <property type="match status" value="1"/>
</dbReference>
<evidence type="ECO:0000313" key="3">
    <source>
        <dbReference type="Proteomes" id="UP000037020"/>
    </source>
</evidence>
<sequence length="62" mass="6608">MPEPRQWQKSSFSGGSTNGECVEVAAGLDGRIRVRESDAPDTVLAADRAAWSAFLKAVKAES</sequence>
<dbReference type="Proteomes" id="UP000037020">
    <property type="component" value="Unassembled WGS sequence"/>
</dbReference>
<reference evidence="2 3" key="1">
    <citation type="submission" date="2015-07" db="EMBL/GenBank/DDBJ databases">
        <authorList>
            <person name="Ju K.-S."/>
            <person name="Doroghazi J.R."/>
            <person name="Metcalf W.W."/>
        </authorList>
    </citation>
    <scope>NUCLEOTIDE SEQUENCE [LARGE SCALE GENOMIC DNA]</scope>
    <source>
        <strain evidence="2 3">NRRL B-3589</strain>
    </source>
</reference>
<gene>
    <name evidence="2" type="ORF">ADK38_24330</name>
</gene>
<proteinExistence type="predicted"/>
<evidence type="ECO:0000259" key="1">
    <source>
        <dbReference type="Pfam" id="PF04149"/>
    </source>
</evidence>
<comment type="caution">
    <text evidence="2">The sequence shown here is derived from an EMBL/GenBank/DDBJ whole genome shotgun (WGS) entry which is preliminary data.</text>
</comment>
<accession>A0ABR5J2H1</accession>
<dbReference type="InterPro" id="IPR007278">
    <property type="entry name" value="DUF397"/>
</dbReference>
<feature type="domain" description="DUF397" evidence="1">
    <location>
        <begin position="6"/>
        <end position="59"/>
    </location>
</feature>
<organism evidence="2 3">
    <name type="scientific">Streptomyces varsoviensis</name>
    <dbReference type="NCBI Taxonomy" id="67373"/>
    <lineage>
        <taxon>Bacteria</taxon>
        <taxon>Bacillati</taxon>
        <taxon>Actinomycetota</taxon>
        <taxon>Actinomycetes</taxon>
        <taxon>Kitasatosporales</taxon>
        <taxon>Streptomycetaceae</taxon>
        <taxon>Streptomyces</taxon>
    </lineage>
</organism>
<dbReference type="EMBL" id="LGUT01002118">
    <property type="protein sequence ID" value="KOG87632.1"/>
    <property type="molecule type" value="Genomic_DNA"/>
</dbReference>
<keyword evidence="3" id="KW-1185">Reference proteome</keyword>
<protein>
    <recommendedName>
        <fullName evidence="1">DUF397 domain-containing protein</fullName>
    </recommendedName>
</protein>
<dbReference type="RefSeq" id="WP_030878629.1">
    <property type="nucleotide sequence ID" value="NZ_JBIRHZ010000002.1"/>
</dbReference>